<dbReference type="EMBL" id="JABTCG010000002">
    <property type="protein sequence ID" value="MBD0850189.1"/>
    <property type="molecule type" value="Genomic_DNA"/>
</dbReference>
<sequence length="90" mass="10293">MHNSICQSCVMPMYHLADFGTNKDGTVNREYCHHCYLNGNFNDQGITLEQKIEKNISLAEKMGMPREEATILAHSTLPTLKRWKGLKPIE</sequence>
<keyword evidence="3" id="KW-1185">Reference proteome</keyword>
<dbReference type="Pfam" id="PF12674">
    <property type="entry name" value="Zn_ribbon_2"/>
    <property type="match status" value="1"/>
</dbReference>
<evidence type="ECO:0000313" key="3">
    <source>
        <dbReference type="Proteomes" id="UP000598350"/>
    </source>
</evidence>
<protein>
    <submittedName>
        <fullName evidence="2">Transcriptional regulator</fullName>
    </submittedName>
</protein>
<dbReference type="Proteomes" id="UP000598350">
    <property type="component" value="Unassembled WGS sequence"/>
</dbReference>
<feature type="domain" description="Putative zinc ribbon" evidence="1">
    <location>
        <begin position="5"/>
        <end position="84"/>
    </location>
</feature>
<name>A0ABR7V952_9FLAO</name>
<gene>
    <name evidence="2" type="ORF">HPE63_05860</name>
</gene>
<accession>A0ABR7V952</accession>
<reference evidence="2 3" key="1">
    <citation type="submission" date="2020-05" db="EMBL/GenBank/DDBJ databases">
        <title>The draft genome sequence of Maribacter arenosus CAU 1321.</title>
        <authorList>
            <person name="Mu L."/>
        </authorList>
    </citation>
    <scope>NUCLEOTIDE SEQUENCE [LARGE SCALE GENOMIC DNA]</scope>
    <source>
        <strain evidence="2 3">CAU 1321</strain>
    </source>
</reference>
<dbReference type="InterPro" id="IPR025868">
    <property type="entry name" value="Zn_ribbon_dom_put"/>
</dbReference>
<organism evidence="2 3">
    <name type="scientific">Maribacter arenosus</name>
    <dbReference type="NCBI Taxonomy" id="1854708"/>
    <lineage>
        <taxon>Bacteria</taxon>
        <taxon>Pseudomonadati</taxon>
        <taxon>Bacteroidota</taxon>
        <taxon>Flavobacteriia</taxon>
        <taxon>Flavobacteriales</taxon>
        <taxon>Flavobacteriaceae</taxon>
        <taxon>Maribacter</taxon>
    </lineage>
</organism>
<proteinExistence type="predicted"/>
<comment type="caution">
    <text evidence="2">The sequence shown here is derived from an EMBL/GenBank/DDBJ whole genome shotgun (WGS) entry which is preliminary data.</text>
</comment>
<evidence type="ECO:0000313" key="2">
    <source>
        <dbReference type="EMBL" id="MBD0850189.1"/>
    </source>
</evidence>
<evidence type="ECO:0000259" key="1">
    <source>
        <dbReference type="Pfam" id="PF12674"/>
    </source>
</evidence>